<sequence length="382" mass="44350">MINLEVPSNAQKPLISDEYLSTVVEYHKEHPAFAKRPLTTYLLEQLDSNSCLSKGESFTVVNFILLFLCGLSIYSYSVYIGNHPRNAVLSIVCFFLSFSILFAFFPPIYSYDEPLHYFLVYLSLIALTKGKWLLYILLFSLSLITRESSLLLLPGLALMTVNMFSSRLHCLRKLFFIFLPIIPYAVYLFIFIAETDIEASSKQDLMTRLLHFHYNFQSPKFIVESIMSLFLAIGIQSYLLYSYLSRNRLTTSERILVNAFLLVTVLNTAVVFLTTWARETRLFTLPLIFLWPILAKIVSSEYRYIRTKLSKYKICELFSYILLLLVLITLSTLVTNKVYFQTIGSMTDNFFNEYSAAASLLLFFHFIFRFLLKPRTHQTSNM</sequence>
<protein>
    <recommendedName>
        <fullName evidence="4">Beta-carotene 15,15'-monooxygenase</fullName>
    </recommendedName>
</protein>
<accession>A0A0E3ZDE0</accession>
<feature type="transmembrane region" description="Helical" evidence="1">
    <location>
        <begin position="87"/>
        <end position="109"/>
    </location>
</feature>
<dbReference type="STRING" id="400092.PKOR_07715"/>
<name>A0A0E3ZDE0_9BACT</name>
<dbReference type="KEGG" id="pko:PKOR_07715"/>
<proteinExistence type="predicted"/>
<feature type="transmembrane region" description="Helical" evidence="1">
    <location>
        <begin position="283"/>
        <end position="305"/>
    </location>
</feature>
<dbReference type="EMBL" id="CP009621">
    <property type="protein sequence ID" value="AKD03029.1"/>
    <property type="molecule type" value="Genomic_DNA"/>
</dbReference>
<keyword evidence="1" id="KW-0472">Membrane</keyword>
<feature type="transmembrane region" description="Helical" evidence="1">
    <location>
        <begin position="174"/>
        <end position="193"/>
    </location>
</feature>
<feature type="transmembrane region" description="Helical" evidence="1">
    <location>
        <begin position="317"/>
        <end position="334"/>
    </location>
</feature>
<gene>
    <name evidence="2" type="ORF">PKOR_07715</name>
</gene>
<organism evidence="2 3">
    <name type="scientific">Pontibacter korlensis</name>
    <dbReference type="NCBI Taxonomy" id="400092"/>
    <lineage>
        <taxon>Bacteria</taxon>
        <taxon>Pseudomonadati</taxon>
        <taxon>Bacteroidota</taxon>
        <taxon>Cytophagia</taxon>
        <taxon>Cytophagales</taxon>
        <taxon>Hymenobacteraceae</taxon>
        <taxon>Pontibacter</taxon>
    </lineage>
</organism>
<feature type="transmembrane region" description="Helical" evidence="1">
    <location>
        <begin position="255"/>
        <end position="277"/>
    </location>
</feature>
<dbReference type="AlphaFoldDB" id="A0A0E3ZDE0"/>
<keyword evidence="3" id="KW-1185">Reference proteome</keyword>
<dbReference type="HOGENOM" id="CLU_723315_0_0_10"/>
<evidence type="ECO:0000313" key="2">
    <source>
        <dbReference type="EMBL" id="AKD03029.1"/>
    </source>
</evidence>
<feature type="transmembrane region" description="Helical" evidence="1">
    <location>
        <begin position="221"/>
        <end position="243"/>
    </location>
</feature>
<reference evidence="2 3" key="1">
    <citation type="journal article" date="2015" name="Sci. Rep.">
        <title>Unraveling adaptation of Pontibacter korlensis to radiation and infertility in desert through complete genome and comparative transcriptomic analysis.</title>
        <authorList>
            <person name="Dai J."/>
            <person name="Dai W."/>
            <person name="Qiu C."/>
            <person name="Yang Z."/>
            <person name="Zhang Y."/>
            <person name="Zhou M."/>
            <person name="Zhang L."/>
            <person name="Fang C."/>
            <person name="Gao Q."/>
            <person name="Yang Q."/>
            <person name="Li X."/>
            <person name="Wang Z."/>
            <person name="Wang Z."/>
            <person name="Jia Z."/>
            <person name="Chen X."/>
        </authorList>
    </citation>
    <scope>NUCLEOTIDE SEQUENCE [LARGE SCALE GENOMIC DNA]</scope>
    <source>
        <strain evidence="2 3">X14-1T</strain>
    </source>
</reference>
<feature type="transmembrane region" description="Helical" evidence="1">
    <location>
        <begin position="354"/>
        <end position="372"/>
    </location>
</feature>
<evidence type="ECO:0008006" key="4">
    <source>
        <dbReference type="Google" id="ProtNLM"/>
    </source>
</evidence>
<evidence type="ECO:0000313" key="3">
    <source>
        <dbReference type="Proteomes" id="UP000033109"/>
    </source>
</evidence>
<dbReference type="PATRIC" id="fig|400092.3.peg.1703"/>
<keyword evidence="1" id="KW-1133">Transmembrane helix</keyword>
<keyword evidence="1" id="KW-0812">Transmembrane</keyword>
<dbReference type="Proteomes" id="UP000033109">
    <property type="component" value="Chromosome"/>
</dbReference>
<feature type="transmembrane region" description="Helical" evidence="1">
    <location>
        <begin position="60"/>
        <end position="80"/>
    </location>
</feature>
<evidence type="ECO:0000256" key="1">
    <source>
        <dbReference type="SAM" id="Phobius"/>
    </source>
</evidence>